<dbReference type="Proteomes" id="UP000178107">
    <property type="component" value="Unassembled WGS sequence"/>
</dbReference>
<dbReference type="Pfam" id="PF01196">
    <property type="entry name" value="Ribosomal_L17"/>
    <property type="match status" value="1"/>
</dbReference>
<dbReference type="GO" id="GO:0022625">
    <property type="term" value="C:cytosolic large ribosomal subunit"/>
    <property type="evidence" value="ECO:0007669"/>
    <property type="project" value="TreeGrafter"/>
</dbReference>
<gene>
    <name evidence="7" type="ORF">A2838_01415</name>
</gene>
<keyword evidence="2 5" id="KW-0689">Ribosomal protein</keyword>
<dbReference type="NCBIfam" id="TIGR00059">
    <property type="entry name" value="L17"/>
    <property type="match status" value="1"/>
</dbReference>
<dbReference type="InterPro" id="IPR047859">
    <property type="entry name" value="Ribosomal_bL17_CS"/>
</dbReference>
<evidence type="ECO:0000256" key="1">
    <source>
        <dbReference type="ARBA" id="ARBA00008777"/>
    </source>
</evidence>
<accession>A0A1G2SZ19</accession>
<dbReference type="PANTHER" id="PTHR14413">
    <property type="entry name" value="RIBOSOMAL PROTEIN L17"/>
    <property type="match status" value="1"/>
</dbReference>
<organism evidence="7 8">
    <name type="scientific">Candidatus Zambryskibacteria bacterium RIFCSPHIGHO2_01_FULL_46_25</name>
    <dbReference type="NCBI Taxonomy" id="1802738"/>
    <lineage>
        <taxon>Bacteria</taxon>
        <taxon>Candidatus Zambryskiibacteriota</taxon>
    </lineage>
</organism>
<evidence type="ECO:0000256" key="3">
    <source>
        <dbReference type="ARBA" id="ARBA00023274"/>
    </source>
</evidence>
<reference evidence="7 8" key="1">
    <citation type="journal article" date="2016" name="Nat. Commun.">
        <title>Thousands of microbial genomes shed light on interconnected biogeochemical processes in an aquifer system.</title>
        <authorList>
            <person name="Anantharaman K."/>
            <person name="Brown C.T."/>
            <person name="Hug L.A."/>
            <person name="Sharon I."/>
            <person name="Castelle C.J."/>
            <person name="Probst A.J."/>
            <person name="Thomas B.C."/>
            <person name="Singh A."/>
            <person name="Wilkins M.J."/>
            <person name="Karaoz U."/>
            <person name="Brodie E.L."/>
            <person name="Williams K.H."/>
            <person name="Hubbard S.S."/>
            <person name="Banfield J.F."/>
        </authorList>
    </citation>
    <scope>NUCLEOTIDE SEQUENCE [LARGE SCALE GENOMIC DNA]</scope>
</reference>
<protein>
    <recommendedName>
        <fullName evidence="4 6">50S ribosomal protein L17</fullName>
    </recommendedName>
</protein>
<evidence type="ECO:0000313" key="7">
    <source>
        <dbReference type="EMBL" id="OHA90245.1"/>
    </source>
</evidence>
<dbReference type="PROSITE" id="PS01167">
    <property type="entry name" value="RIBOSOMAL_L17"/>
    <property type="match status" value="1"/>
</dbReference>
<dbReference type="Gene3D" id="3.90.1030.10">
    <property type="entry name" value="Ribosomal protein L17"/>
    <property type="match status" value="1"/>
</dbReference>
<evidence type="ECO:0000256" key="2">
    <source>
        <dbReference type="ARBA" id="ARBA00022980"/>
    </source>
</evidence>
<dbReference type="AlphaFoldDB" id="A0A1G2SZ19"/>
<dbReference type="InterPro" id="IPR000456">
    <property type="entry name" value="Ribosomal_bL17"/>
</dbReference>
<proteinExistence type="inferred from homology"/>
<dbReference type="GO" id="GO:0003735">
    <property type="term" value="F:structural constituent of ribosome"/>
    <property type="evidence" value="ECO:0007669"/>
    <property type="project" value="InterPro"/>
</dbReference>
<evidence type="ECO:0000313" key="8">
    <source>
        <dbReference type="Proteomes" id="UP000178107"/>
    </source>
</evidence>
<dbReference type="EMBL" id="MHVH01000005">
    <property type="protein sequence ID" value="OHA90245.1"/>
    <property type="molecule type" value="Genomic_DNA"/>
</dbReference>
<evidence type="ECO:0000256" key="6">
    <source>
        <dbReference type="RuleBase" id="RU000661"/>
    </source>
</evidence>
<dbReference type="PANTHER" id="PTHR14413:SF16">
    <property type="entry name" value="LARGE RIBOSOMAL SUBUNIT PROTEIN BL17M"/>
    <property type="match status" value="1"/>
</dbReference>
<dbReference type="SUPFAM" id="SSF64263">
    <property type="entry name" value="Prokaryotic ribosomal protein L17"/>
    <property type="match status" value="1"/>
</dbReference>
<evidence type="ECO:0000256" key="5">
    <source>
        <dbReference type="RuleBase" id="RU000660"/>
    </source>
</evidence>
<comment type="caution">
    <text evidence="7">The sequence shown here is derived from an EMBL/GenBank/DDBJ whole genome shotgun (WGS) entry which is preliminary data.</text>
</comment>
<sequence length="115" mass="12918">MRHGNSNRKFGRKTDQRRALMKSLAYSLALKGKIKTTEAKAKELRPFMEKLVTLGKKETPASKRLLVSRVGAPAAKKIFNDLAPTYKERAGGYLRITKMVRRKSDGAPQAVIEFV</sequence>
<keyword evidence="3 5" id="KW-0687">Ribonucleoprotein</keyword>
<evidence type="ECO:0000256" key="4">
    <source>
        <dbReference type="ARBA" id="ARBA00035494"/>
    </source>
</evidence>
<dbReference type="GO" id="GO:0006412">
    <property type="term" value="P:translation"/>
    <property type="evidence" value="ECO:0007669"/>
    <property type="project" value="InterPro"/>
</dbReference>
<dbReference type="InterPro" id="IPR036373">
    <property type="entry name" value="Ribosomal_bL17_sf"/>
</dbReference>
<comment type="similarity">
    <text evidence="1 5">Belongs to the bacterial ribosomal protein bL17 family.</text>
</comment>
<name>A0A1G2SZ19_9BACT</name>